<dbReference type="EMBL" id="CP033169">
    <property type="protein sequence ID" value="AYO31098.1"/>
    <property type="molecule type" value="Genomic_DNA"/>
</dbReference>
<proteinExistence type="predicted"/>
<dbReference type="SMART" id="SM00529">
    <property type="entry name" value="HTH_DTXR"/>
    <property type="match status" value="1"/>
</dbReference>
<evidence type="ECO:0000256" key="2">
    <source>
        <dbReference type="ARBA" id="ARBA00023125"/>
    </source>
</evidence>
<dbReference type="InterPro" id="IPR036390">
    <property type="entry name" value="WH_DNA-bd_sf"/>
</dbReference>
<reference evidence="5 6" key="1">
    <citation type="submission" date="2018-10" db="EMBL/GenBank/DDBJ databases">
        <authorList>
            <person name="Zhang X."/>
        </authorList>
    </citation>
    <scope>NUCLEOTIDE SEQUENCE [LARGE SCALE GENOMIC DNA]</scope>
    <source>
        <strain evidence="5 6">SK-G1</strain>
    </source>
</reference>
<keyword evidence="6" id="KW-1185">Reference proteome</keyword>
<feature type="domain" description="HTH marR-type" evidence="4">
    <location>
        <begin position="1"/>
        <end position="137"/>
    </location>
</feature>
<dbReference type="GO" id="GO:0046914">
    <property type="term" value="F:transition metal ion binding"/>
    <property type="evidence" value="ECO:0007669"/>
    <property type="project" value="InterPro"/>
</dbReference>
<dbReference type="PRINTS" id="PR00598">
    <property type="entry name" value="HTHMARR"/>
</dbReference>
<evidence type="ECO:0000313" key="5">
    <source>
        <dbReference type="EMBL" id="AYO31098.1"/>
    </source>
</evidence>
<dbReference type="PANTHER" id="PTHR42756:SF1">
    <property type="entry name" value="TRANSCRIPTIONAL REPRESSOR OF EMRAB OPERON"/>
    <property type="match status" value="1"/>
</dbReference>
<dbReference type="KEGG" id="bacg:D2962_11255"/>
<dbReference type="InterPro" id="IPR022689">
    <property type="entry name" value="Iron_dep_repressor"/>
</dbReference>
<dbReference type="Proteomes" id="UP000280960">
    <property type="component" value="Chromosome"/>
</dbReference>
<evidence type="ECO:0000256" key="3">
    <source>
        <dbReference type="ARBA" id="ARBA00023163"/>
    </source>
</evidence>
<evidence type="ECO:0000313" key="6">
    <source>
        <dbReference type="Proteomes" id="UP000280960"/>
    </source>
</evidence>
<organism evidence="5 6">
    <name type="scientific">Biomaibacter acetigenes</name>
    <dbReference type="NCBI Taxonomy" id="2316383"/>
    <lineage>
        <taxon>Bacteria</taxon>
        <taxon>Bacillati</taxon>
        <taxon>Bacillota</taxon>
        <taxon>Clostridia</taxon>
        <taxon>Thermosediminibacterales</taxon>
        <taxon>Tepidanaerobacteraceae</taxon>
        <taxon>Biomaibacter</taxon>
    </lineage>
</organism>
<dbReference type="PANTHER" id="PTHR42756">
    <property type="entry name" value="TRANSCRIPTIONAL REGULATOR, MARR"/>
    <property type="match status" value="1"/>
</dbReference>
<dbReference type="InterPro" id="IPR023187">
    <property type="entry name" value="Tscrpt_reg_MarR-type_CS"/>
</dbReference>
<evidence type="ECO:0000256" key="1">
    <source>
        <dbReference type="ARBA" id="ARBA00023015"/>
    </source>
</evidence>
<dbReference type="SMART" id="SM00347">
    <property type="entry name" value="HTH_MARR"/>
    <property type="match status" value="1"/>
</dbReference>
<dbReference type="InterPro" id="IPR036388">
    <property type="entry name" value="WH-like_DNA-bd_sf"/>
</dbReference>
<dbReference type="InterPro" id="IPR000835">
    <property type="entry name" value="HTH_MarR-typ"/>
</dbReference>
<gene>
    <name evidence="5" type="ORF">D2962_11255</name>
</gene>
<dbReference type="RefSeq" id="WP_122015020.1">
    <property type="nucleotide sequence ID" value="NZ_CP033169.1"/>
</dbReference>
<keyword evidence="3" id="KW-0804">Transcription</keyword>
<accession>A0A3G2R7N7</accession>
<keyword evidence="1" id="KW-0805">Transcription regulation</keyword>
<name>A0A3G2R7N7_9FIRM</name>
<sequence>MFDLDTCVAFITNKASKMMADAFNERLMLHGITRVQWIALYYLGKYEGINQKELAEKMNIKSSTVARLLDRMEKDGLVKRQENPEDRRVTKIRLTEKGKELREKFLPEGEKMSEIFSRGLTDEELEVFTRVLKKMVDNIS</sequence>
<dbReference type="GO" id="GO:0003700">
    <property type="term" value="F:DNA-binding transcription factor activity"/>
    <property type="evidence" value="ECO:0007669"/>
    <property type="project" value="InterPro"/>
</dbReference>
<keyword evidence="2" id="KW-0238">DNA-binding</keyword>
<dbReference type="SUPFAM" id="SSF46785">
    <property type="entry name" value="Winged helix' DNA-binding domain"/>
    <property type="match status" value="1"/>
</dbReference>
<dbReference type="AlphaFoldDB" id="A0A3G2R7N7"/>
<dbReference type="GO" id="GO:0003677">
    <property type="term" value="F:DNA binding"/>
    <property type="evidence" value="ECO:0007669"/>
    <property type="project" value="UniProtKB-KW"/>
</dbReference>
<dbReference type="PROSITE" id="PS01117">
    <property type="entry name" value="HTH_MARR_1"/>
    <property type="match status" value="1"/>
</dbReference>
<dbReference type="Pfam" id="PF01047">
    <property type="entry name" value="MarR"/>
    <property type="match status" value="1"/>
</dbReference>
<evidence type="ECO:0000259" key="4">
    <source>
        <dbReference type="PROSITE" id="PS50995"/>
    </source>
</evidence>
<protein>
    <submittedName>
        <fullName evidence="5">MarR family transcriptional regulator</fullName>
    </submittedName>
</protein>
<dbReference type="PROSITE" id="PS50995">
    <property type="entry name" value="HTH_MARR_2"/>
    <property type="match status" value="1"/>
</dbReference>
<dbReference type="Gene3D" id="1.10.10.10">
    <property type="entry name" value="Winged helix-like DNA-binding domain superfamily/Winged helix DNA-binding domain"/>
    <property type="match status" value="1"/>
</dbReference>